<dbReference type="STRING" id="571298.SAMN04488026_10512"/>
<dbReference type="Proteomes" id="UP000199382">
    <property type="component" value="Unassembled WGS sequence"/>
</dbReference>
<dbReference type="InterPro" id="IPR028992">
    <property type="entry name" value="Hedgehog/Intein_dom"/>
</dbReference>
<keyword evidence="3" id="KW-1185">Reference proteome</keyword>
<sequence length="228" mass="24575">MLDWTKRGVLTGARQDRNVPRTTDQQGGLVAGTLVATEAGWMPAEKIGVGAMVMTFDDGLQEVAGVTRRLHPMPCHKANEMTMLRPLLSVPAGTIGNRRQMLLPEGQAVMVESDFAEAYLGDPFAALESSELLGLQGVRKVLPEDRVVVVTLSFAEDQMIFVEGQALAHCRASGVGEPLSVEEAIWPETAQRYRVLSHDDAELVVAGMASLDEVTHATHPAHRGAPLS</sequence>
<name>A0A1G9E7B0_9RHOB</name>
<protein>
    <submittedName>
        <fullName evidence="2">Hint domain-containing protein</fullName>
    </submittedName>
</protein>
<dbReference type="RefSeq" id="WP_170844653.1">
    <property type="nucleotide sequence ID" value="NZ_FNEK01000051.1"/>
</dbReference>
<accession>A0A1G9E7B0</accession>
<reference evidence="2 3" key="1">
    <citation type="submission" date="2016-10" db="EMBL/GenBank/DDBJ databases">
        <authorList>
            <person name="de Groot N.N."/>
        </authorList>
    </citation>
    <scope>NUCLEOTIDE SEQUENCE [LARGE SCALE GENOMIC DNA]</scope>
    <source>
        <strain evidence="2 3">DSM 25294</strain>
    </source>
</reference>
<evidence type="ECO:0000313" key="2">
    <source>
        <dbReference type="EMBL" id="SDK72019.1"/>
    </source>
</evidence>
<dbReference type="AlphaFoldDB" id="A0A1G9E7B0"/>
<dbReference type="EMBL" id="FNEK01000051">
    <property type="protein sequence ID" value="SDK72019.1"/>
    <property type="molecule type" value="Genomic_DNA"/>
</dbReference>
<evidence type="ECO:0000259" key="1">
    <source>
        <dbReference type="Pfam" id="PF13403"/>
    </source>
</evidence>
<organism evidence="2 3">
    <name type="scientific">Aliiruegeria lutimaris</name>
    <dbReference type="NCBI Taxonomy" id="571298"/>
    <lineage>
        <taxon>Bacteria</taxon>
        <taxon>Pseudomonadati</taxon>
        <taxon>Pseudomonadota</taxon>
        <taxon>Alphaproteobacteria</taxon>
        <taxon>Rhodobacterales</taxon>
        <taxon>Roseobacteraceae</taxon>
        <taxon>Aliiruegeria</taxon>
    </lineage>
</organism>
<gene>
    <name evidence="2" type="ORF">SAMN04488026_10512</name>
</gene>
<proteinExistence type="predicted"/>
<feature type="domain" description="Hedgehog/Intein (Hint)" evidence="1">
    <location>
        <begin position="29"/>
        <end position="165"/>
    </location>
</feature>
<dbReference type="Pfam" id="PF13403">
    <property type="entry name" value="Hint_2"/>
    <property type="match status" value="1"/>
</dbReference>
<evidence type="ECO:0000313" key="3">
    <source>
        <dbReference type="Proteomes" id="UP000199382"/>
    </source>
</evidence>